<dbReference type="Proteomes" id="UP000199437">
    <property type="component" value="Unassembled WGS sequence"/>
</dbReference>
<evidence type="ECO:0000256" key="1">
    <source>
        <dbReference type="SAM" id="Phobius"/>
    </source>
</evidence>
<dbReference type="GeneID" id="99986144"/>
<sequence>MLTTTKRKILHAISLTLAIGCMGFGFYLKYQKAKNAQPVFANKPAEIMILEVSDTTDYGFYDQQFEMSDPN</sequence>
<accession>A0A1I0NS63</accession>
<reference evidence="3" key="1">
    <citation type="submission" date="2016-10" db="EMBL/GenBank/DDBJ databases">
        <authorList>
            <person name="Varghese N."/>
            <person name="Submissions S."/>
        </authorList>
    </citation>
    <scope>NUCLEOTIDE SEQUENCE [LARGE SCALE GENOMIC DNA]</scope>
    <source>
        <strain evidence="3">CGMCC 1.12402</strain>
    </source>
</reference>
<keyword evidence="1" id="KW-1133">Transmembrane helix</keyword>
<feature type="transmembrane region" description="Helical" evidence="1">
    <location>
        <begin position="9"/>
        <end position="28"/>
    </location>
</feature>
<proteinExistence type="predicted"/>
<dbReference type="RefSeq" id="WP_090257804.1">
    <property type="nucleotide sequence ID" value="NZ_FOIR01000001.1"/>
</dbReference>
<dbReference type="EMBL" id="FOIR01000001">
    <property type="protein sequence ID" value="SEW04355.1"/>
    <property type="molecule type" value="Genomic_DNA"/>
</dbReference>
<dbReference type="PROSITE" id="PS51257">
    <property type="entry name" value="PROKAR_LIPOPROTEIN"/>
    <property type="match status" value="1"/>
</dbReference>
<keyword evidence="1" id="KW-0472">Membrane</keyword>
<evidence type="ECO:0000313" key="3">
    <source>
        <dbReference type="Proteomes" id="UP000199437"/>
    </source>
</evidence>
<dbReference type="AlphaFoldDB" id="A0A1I0NS63"/>
<dbReference type="STRING" id="1267423.SAMN05216290_1419"/>
<name>A0A1I0NS63_9BACT</name>
<protein>
    <submittedName>
        <fullName evidence="2">Uncharacterized protein</fullName>
    </submittedName>
</protein>
<keyword evidence="1" id="KW-0812">Transmembrane</keyword>
<keyword evidence="3" id="KW-1185">Reference proteome</keyword>
<organism evidence="2 3">
    <name type="scientific">Roseivirga pacifica</name>
    <dbReference type="NCBI Taxonomy" id="1267423"/>
    <lineage>
        <taxon>Bacteria</taxon>
        <taxon>Pseudomonadati</taxon>
        <taxon>Bacteroidota</taxon>
        <taxon>Cytophagia</taxon>
        <taxon>Cytophagales</taxon>
        <taxon>Roseivirgaceae</taxon>
        <taxon>Roseivirga</taxon>
    </lineage>
</organism>
<gene>
    <name evidence="2" type="ORF">SAMN05216290_1419</name>
</gene>
<evidence type="ECO:0000313" key="2">
    <source>
        <dbReference type="EMBL" id="SEW04355.1"/>
    </source>
</evidence>